<feature type="compositionally biased region" description="Basic and acidic residues" evidence="1">
    <location>
        <begin position="1"/>
        <end position="29"/>
    </location>
</feature>
<name>A0AAN7P4G2_9COLE</name>
<evidence type="ECO:0000256" key="1">
    <source>
        <dbReference type="SAM" id="MobiDB-lite"/>
    </source>
</evidence>
<sequence length="232" mass="26332">MNKEKPVYEIEKGHEEAEDDMGKLEESRSKKQAKMVKQNSINKEIEFKINQSVLFRNFDGQAKWKLGTVLNRVGSVLYEILHDNKTYTRHANQMRQCSDDLEIDNSIQSQEKFQTDSDCSDKSIVQFGTPLLVCSYPQGQSNEITTELRGTPATQQEIENSNDRHPETLSVSNTPKKVEGAENSHNSKTDKNKDVFGSGRKKQAAEAKFTKMASSCSPRPSRKIKPPMRYSP</sequence>
<evidence type="ECO:0000313" key="3">
    <source>
        <dbReference type="Proteomes" id="UP001353858"/>
    </source>
</evidence>
<accession>A0AAN7P4G2</accession>
<evidence type="ECO:0000313" key="2">
    <source>
        <dbReference type="EMBL" id="KAK4880450.1"/>
    </source>
</evidence>
<organism evidence="2 3">
    <name type="scientific">Aquatica leii</name>
    <dbReference type="NCBI Taxonomy" id="1421715"/>
    <lineage>
        <taxon>Eukaryota</taxon>
        <taxon>Metazoa</taxon>
        <taxon>Ecdysozoa</taxon>
        <taxon>Arthropoda</taxon>
        <taxon>Hexapoda</taxon>
        <taxon>Insecta</taxon>
        <taxon>Pterygota</taxon>
        <taxon>Neoptera</taxon>
        <taxon>Endopterygota</taxon>
        <taxon>Coleoptera</taxon>
        <taxon>Polyphaga</taxon>
        <taxon>Elateriformia</taxon>
        <taxon>Elateroidea</taxon>
        <taxon>Lampyridae</taxon>
        <taxon>Luciolinae</taxon>
        <taxon>Aquatica</taxon>
    </lineage>
</organism>
<proteinExistence type="predicted"/>
<reference evidence="3" key="1">
    <citation type="submission" date="2023-01" db="EMBL/GenBank/DDBJ databases">
        <title>Key to firefly adult light organ development and bioluminescence: homeobox transcription factors regulate luciferase expression and transportation to peroxisome.</title>
        <authorList>
            <person name="Fu X."/>
        </authorList>
    </citation>
    <scope>NUCLEOTIDE SEQUENCE [LARGE SCALE GENOMIC DNA]</scope>
</reference>
<keyword evidence="3" id="KW-1185">Reference proteome</keyword>
<gene>
    <name evidence="2" type="ORF">RN001_008596</name>
</gene>
<feature type="region of interest" description="Disordered" evidence="1">
    <location>
        <begin position="1"/>
        <end position="32"/>
    </location>
</feature>
<feature type="region of interest" description="Disordered" evidence="1">
    <location>
        <begin position="156"/>
        <end position="232"/>
    </location>
</feature>
<feature type="compositionally biased region" description="Basic and acidic residues" evidence="1">
    <location>
        <begin position="176"/>
        <end position="194"/>
    </location>
</feature>
<dbReference type="EMBL" id="JARPUR010000003">
    <property type="protein sequence ID" value="KAK4880450.1"/>
    <property type="molecule type" value="Genomic_DNA"/>
</dbReference>
<comment type="caution">
    <text evidence="2">The sequence shown here is derived from an EMBL/GenBank/DDBJ whole genome shotgun (WGS) entry which is preliminary data.</text>
</comment>
<dbReference type="AlphaFoldDB" id="A0AAN7P4G2"/>
<protein>
    <submittedName>
        <fullName evidence="2">Uncharacterized protein</fullName>
    </submittedName>
</protein>
<dbReference type="Proteomes" id="UP001353858">
    <property type="component" value="Unassembled WGS sequence"/>
</dbReference>